<comment type="subcellular location">
    <subcellularLocation>
        <location evidence="1">Membrane</location>
        <topology evidence="1">Multi-pass membrane protein</topology>
    </subcellularLocation>
</comment>
<feature type="transmembrane region" description="Helical" evidence="8">
    <location>
        <begin position="343"/>
        <end position="362"/>
    </location>
</feature>
<evidence type="ECO:0000256" key="6">
    <source>
        <dbReference type="ARBA" id="ARBA00022989"/>
    </source>
</evidence>
<protein>
    <submittedName>
        <fullName evidence="9">Spore germination protein KB</fullName>
    </submittedName>
</protein>
<dbReference type="Pfam" id="PF03845">
    <property type="entry name" value="Spore_permease"/>
    <property type="match status" value="1"/>
</dbReference>
<evidence type="ECO:0000256" key="2">
    <source>
        <dbReference type="ARBA" id="ARBA00007998"/>
    </source>
</evidence>
<feature type="transmembrane region" description="Helical" evidence="8">
    <location>
        <begin position="118"/>
        <end position="138"/>
    </location>
</feature>
<feature type="transmembrane region" description="Helical" evidence="8">
    <location>
        <begin position="266"/>
        <end position="291"/>
    </location>
</feature>
<name>A0A4R8GZU6_9FIRM</name>
<dbReference type="RefSeq" id="WP_134115880.1">
    <property type="nucleotide sequence ID" value="NZ_SOEG01000007.1"/>
</dbReference>
<dbReference type="AlphaFoldDB" id="A0A4R8GZU6"/>
<dbReference type="PANTHER" id="PTHR34975">
    <property type="entry name" value="SPORE GERMINATION PROTEIN A2"/>
    <property type="match status" value="1"/>
</dbReference>
<keyword evidence="6 8" id="KW-1133">Transmembrane helix</keyword>
<dbReference type="GO" id="GO:0009847">
    <property type="term" value="P:spore germination"/>
    <property type="evidence" value="ECO:0007669"/>
    <property type="project" value="InterPro"/>
</dbReference>
<keyword evidence="3" id="KW-0813">Transport</keyword>
<keyword evidence="4" id="KW-0309">Germination</keyword>
<keyword evidence="10" id="KW-1185">Reference proteome</keyword>
<evidence type="ECO:0000256" key="5">
    <source>
        <dbReference type="ARBA" id="ARBA00022692"/>
    </source>
</evidence>
<dbReference type="GO" id="GO:0016020">
    <property type="term" value="C:membrane"/>
    <property type="evidence" value="ECO:0007669"/>
    <property type="project" value="UniProtKB-SubCell"/>
</dbReference>
<feature type="transmembrane region" description="Helical" evidence="8">
    <location>
        <begin position="78"/>
        <end position="98"/>
    </location>
</feature>
<feature type="transmembrane region" description="Helical" evidence="8">
    <location>
        <begin position="216"/>
        <end position="246"/>
    </location>
</feature>
<accession>A0A4R8GZU6</accession>
<dbReference type="STRING" id="926561.GCA_000379025_01403"/>
<dbReference type="Proteomes" id="UP000295832">
    <property type="component" value="Unassembled WGS sequence"/>
</dbReference>
<dbReference type="PANTHER" id="PTHR34975:SF2">
    <property type="entry name" value="SPORE GERMINATION PROTEIN A2"/>
    <property type="match status" value="1"/>
</dbReference>
<sequence>MKKNIGKIELFSLTLLFIIGNTGLYALGVDIAKQDAWISILLAMLLSYILLWIYLKLQSYFPNDNLALMIIKSVEKPIAYTLVIFYSIYFFYIALLNFSMFVEFIRFYLLPQTSKLTISVLLLINIFYINSLGIEVIARLAGLMAPLFILFVIIIYSLIFSSGIVNFQNLQPFLGNGITAVVDAAIPELLIFPFADMVLLLMIWEYVKIKKSISQISFLAMTLGGVIITFALIIIIGVLGVNWATIANVANMAVSQLINIGYLKNIDVIIVIVLFLLGFFKMIPFLFGSISLVNSLLNLHNNIWVNTIFSIFLLIFNYAPFTGVEFYSWINSFDRRTERIMEYIHISFQMLIPTFLLIITWLKRIRK</sequence>
<evidence type="ECO:0000256" key="8">
    <source>
        <dbReference type="SAM" id="Phobius"/>
    </source>
</evidence>
<feature type="transmembrane region" description="Helical" evidence="8">
    <location>
        <begin position="36"/>
        <end position="57"/>
    </location>
</feature>
<comment type="caution">
    <text evidence="9">The sequence shown here is derived from an EMBL/GenBank/DDBJ whole genome shotgun (WGS) entry which is preliminary data.</text>
</comment>
<proteinExistence type="inferred from homology"/>
<dbReference type="NCBIfam" id="TIGR00912">
    <property type="entry name" value="2A0309"/>
    <property type="match status" value="1"/>
</dbReference>
<feature type="transmembrane region" description="Helical" evidence="8">
    <location>
        <begin position="303"/>
        <end position="323"/>
    </location>
</feature>
<keyword evidence="5 8" id="KW-0812">Transmembrane</keyword>
<dbReference type="InterPro" id="IPR004761">
    <property type="entry name" value="Spore_GerAB"/>
</dbReference>
<evidence type="ECO:0000256" key="3">
    <source>
        <dbReference type="ARBA" id="ARBA00022448"/>
    </source>
</evidence>
<feature type="transmembrane region" description="Helical" evidence="8">
    <location>
        <begin position="145"/>
        <end position="165"/>
    </location>
</feature>
<evidence type="ECO:0000256" key="7">
    <source>
        <dbReference type="ARBA" id="ARBA00023136"/>
    </source>
</evidence>
<evidence type="ECO:0000256" key="1">
    <source>
        <dbReference type="ARBA" id="ARBA00004141"/>
    </source>
</evidence>
<comment type="similarity">
    <text evidence="2">Belongs to the amino acid-polyamine-organocation (APC) superfamily. Spore germination protein (SGP) (TC 2.A.3.9) family.</text>
</comment>
<evidence type="ECO:0000256" key="4">
    <source>
        <dbReference type="ARBA" id="ARBA00022544"/>
    </source>
</evidence>
<gene>
    <name evidence="9" type="ORF">C7959_10789</name>
</gene>
<dbReference type="EMBL" id="SOEG01000007">
    <property type="protein sequence ID" value="TDX52380.1"/>
    <property type="molecule type" value="Genomic_DNA"/>
</dbReference>
<evidence type="ECO:0000313" key="10">
    <source>
        <dbReference type="Proteomes" id="UP000295832"/>
    </source>
</evidence>
<organism evidence="9 10">
    <name type="scientific">Orenia marismortui</name>
    <dbReference type="NCBI Taxonomy" id="46469"/>
    <lineage>
        <taxon>Bacteria</taxon>
        <taxon>Bacillati</taxon>
        <taxon>Bacillota</taxon>
        <taxon>Clostridia</taxon>
        <taxon>Halanaerobiales</taxon>
        <taxon>Halobacteroidaceae</taxon>
        <taxon>Orenia</taxon>
    </lineage>
</organism>
<feature type="transmembrane region" description="Helical" evidence="8">
    <location>
        <begin position="185"/>
        <end position="204"/>
    </location>
</feature>
<keyword evidence="7 8" id="KW-0472">Membrane</keyword>
<evidence type="ECO:0000313" key="9">
    <source>
        <dbReference type="EMBL" id="TDX52380.1"/>
    </source>
</evidence>
<reference evidence="9 10" key="1">
    <citation type="submission" date="2019-03" db="EMBL/GenBank/DDBJ databases">
        <title>Subsurface microbial communities from deep shales in Ohio and West Virginia, USA.</title>
        <authorList>
            <person name="Wrighton K."/>
        </authorList>
    </citation>
    <scope>NUCLEOTIDE SEQUENCE [LARGE SCALE GENOMIC DNA]</scope>
    <source>
        <strain evidence="9 10">MSL 6dP</strain>
    </source>
</reference>